<gene>
    <name evidence="10" type="ORF">PGQ11_005898</name>
</gene>
<dbReference type="Gene3D" id="1.20.120.1780">
    <property type="entry name" value="UbiA prenyltransferase"/>
    <property type="match status" value="1"/>
</dbReference>
<feature type="transmembrane region" description="Helical" evidence="9">
    <location>
        <begin position="272"/>
        <end position="290"/>
    </location>
</feature>
<dbReference type="Gene3D" id="1.10.357.140">
    <property type="entry name" value="UbiA prenyltransferase"/>
    <property type="match status" value="1"/>
</dbReference>
<feature type="transmembrane region" description="Helical" evidence="9">
    <location>
        <begin position="116"/>
        <end position="143"/>
    </location>
</feature>
<organism evidence="10 11">
    <name type="scientific">Apiospora arundinis</name>
    <dbReference type="NCBI Taxonomy" id="335852"/>
    <lineage>
        <taxon>Eukaryota</taxon>
        <taxon>Fungi</taxon>
        <taxon>Dikarya</taxon>
        <taxon>Ascomycota</taxon>
        <taxon>Pezizomycotina</taxon>
        <taxon>Sordariomycetes</taxon>
        <taxon>Xylariomycetidae</taxon>
        <taxon>Amphisphaeriales</taxon>
        <taxon>Apiosporaceae</taxon>
        <taxon>Apiospora</taxon>
    </lineage>
</organism>
<dbReference type="CDD" id="cd13959">
    <property type="entry name" value="PT_UbiA_COQ2"/>
    <property type="match status" value="1"/>
</dbReference>
<dbReference type="PROSITE" id="PS00943">
    <property type="entry name" value="UBIA"/>
    <property type="match status" value="1"/>
</dbReference>
<dbReference type="EMBL" id="JAPCWZ010000004">
    <property type="protein sequence ID" value="KAK8867320.1"/>
    <property type="molecule type" value="Genomic_DNA"/>
</dbReference>
<dbReference type="InterPro" id="IPR039653">
    <property type="entry name" value="Prenyltransferase"/>
</dbReference>
<evidence type="ECO:0000313" key="10">
    <source>
        <dbReference type="EMBL" id="KAK8867320.1"/>
    </source>
</evidence>
<evidence type="ECO:0000256" key="8">
    <source>
        <dbReference type="ARBA" id="ARBA00023136"/>
    </source>
</evidence>
<evidence type="ECO:0000256" key="5">
    <source>
        <dbReference type="ARBA" id="ARBA00022679"/>
    </source>
</evidence>
<accession>A0ABR2IQW8</accession>
<dbReference type="InterPro" id="IPR000537">
    <property type="entry name" value="UbiA_prenyltransferase"/>
</dbReference>
<comment type="caution">
    <text evidence="10">The sequence shown here is derived from an EMBL/GenBank/DDBJ whole genome shotgun (WGS) entry which is preliminary data.</text>
</comment>
<feature type="transmembrane region" description="Helical" evidence="9">
    <location>
        <begin position="48"/>
        <end position="68"/>
    </location>
</feature>
<comment type="similarity">
    <text evidence="4">Belongs to the UbiA prenyltransferase family.</text>
</comment>
<dbReference type="InterPro" id="IPR044878">
    <property type="entry name" value="UbiA_sf"/>
</dbReference>
<proteinExistence type="inferred from homology"/>
<feature type="transmembrane region" description="Helical" evidence="9">
    <location>
        <begin position="150"/>
        <end position="167"/>
    </location>
</feature>
<keyword evidence="11" id="KW-1185">Reference proteome</keyword>
<evidence type="ECO:0000256" key="3">
    <source>
        <dbReference type="ARBA" id="ARBA00004721"/>
    </source>
</evidence>
<keyword evidence="8 9" id="KW-0472">Membrane</keyword>
<evidence type="ECO:0000256" key="4">
    <source>
        <dbReference type="ARBA" id="ARBA00005985"/>
    </source>
</evidence>
<evidence type="ECO:0000256" key="7">
    <source>
        <dbReference type="ARBA" id="ARBA00022989"/>
    </source>
</evidence>
<name>A0ABR2IQW8_9PEZI</name>
<dbReference type="PANTHER" id="PTHR11048:SF28">
    <property type="entry name" value="4-HYDROXYBENZOATE POLYPRENYLTRANSFERASE, MITOCHONDRIAL"/>
    <property type="match status" value="1"/>
</dbReference>
<feature type="transmembrane region" description="Helical" evidence="9">
    <location>
        <begin position="302"/>
        <end position="322"/>
    </location>
</feature>
<dbReference type="Proteomes" id="UP001390339">
    <property type="component" value="Unassembled WGS sequence"/>
</dbReference>
<evidence type="ECO:0000256" key="6">
    <source>
        <dbReference type="ARBA" id="ARBA00022692"/>
    </source>
</evidence>
<comment type="cofactor">
    <cofactor evidence="1">
        <name>Mg(2+)</name>
        <dbReference type="ChEBI" id="CHEBI:18420"/>
    </cofactor>
</comment>
<comment type="pathway">
    <text evidence="3">Secondary metabolite biosynthesis; terpenoid biosynthesis.</text>
</comment>
<sequence length="336" mass="35779">MAALSGPHEKKTQPLSSQYGGLAAEGWVGRLPQSWIPYVQLARLDPPAALFLIYLPHLFGLLHAAKLFHLPTLDVLRVGGLLLGGSLFFSNAAHVWNDIVDAPIDRQVERTKGRPIARGAVSITAALLFTGSQALGAGAFLLLLPEPATAAAAAVPTIVGTAYYPWAKRHTHFPQLVLGLCLSWGIMVGGAAGGVEEPHRSPALWCLVGGATAWTMIYDTIYASQDLADDVRIGVKSMAVLLREKTSAVLWGLLAAMGVLLSYYGFLTGAGLGYAVITVGGCMLSLGTMVAKVQLKNQASCWWWFSVGFWYTGASIALGMLWEWAIAPLLPSLVPS</sequence>
<dbReference type="InterPro" id="IPR030470">
    <property type="entry name" value="UbiA_prenylTrfase_CS"/>
</dbReference>
<comment type="subcellular location">
    <subcellularLocation>
        <location evidence="2">Membrane</location>
        <topology evidence="2">Multi-pass membrane protein</topology>
    </subcellularLocation>
</comment>
<evidence type="ECO:0000256" key="2">
    <source>
        <dbReference type="ARBA" id="ARBA00004141"/>
    </source>
</evidence>
<evidence type="ECO:0000313" key="11">
    <source>
        <dbReference type="Proteomes" id="UP001390339"/>
    </source>
</evidence>
<reference evidence="10 11" key="1">
    <citation type="journal article" date="2024" name="IMA Fungus">
        <title>Apiospora arundinis, a panoply of carbohydrate-active enzymes and secondary metabolites.</title>
        <authorList>
            <person name="Sorensen T."/>
            <person name="Petersen C."/>
            <person name="Muurmann A.T."/>
            <person name="Christiansen J.V."/>
            <person name="Brundto M.L."/>
            <person name="Overgaard C.K."/>
            <person name="Boysen A.T."/>
            <person name="Wollenberg R.D."/>
            <person name="Larsen T.O."/>
            <person name="Sorensen J.L."/>
            <person name="Nielsen K.L."/>
            <person name="Sondergaard T.E."/>
        </authorList>
    </citation>
    <scope>NUCLEOTIDE SEQUENCE [LARGE SCALE GENOMIC DNA]</scope>
    <source>
        <strain evidence="10 11">AAU 773</strain>
    </source>
</reference>
<keyword evidence="6 9" id="KW-0812">Transmembrane</keyword>
<dbReference type="Pfam" id="PF01040">
    <property type="entry name" value="UbiA"/>
    <property type="match status" value="1"/>
</dbReference>
<keyword evidence="5" id="KW-0808">Transferase</keyword>
<feature type="transmembrane region" description="Helical" evidence="9">
    <location>
        <begin position="248"/>
        <end position="266"/>
    </location>
</feature>
<evidence type="ECO:0000256" key="9">
    <source>
        <dbReference type="SAM" id="Phobius"/>
    </source>
</evidence>
<keyword evidence="7 9" id="KW-1133">Transmembrane helix</keyword>
<feature type="transmembrane region" description="Helical" evidence="9">
    <location>
        <begin position="75"/>
        <end position="96"/>
    </location>
</feature>
<evidence type="ECO:0000256" key="1">
    <source>
        <dbReference type="ARBA" id="ARBA00001946"/>
    </source>
</evidence>
<dbReference type="PANTHER" id="PTHR11048">
    <property type="entry name" value="PRENYLTRANSFERASES"/>
    <property type="match status" value="1"/>
</dbReference>
<protein>
    <submittedName>
        <fullName evidence="10">UbiA prenyltransferase family-domain-containing protein</fullName>
    </submittedName>
</protein>
<feature type="transmembrane region" description="Helical" evidence="9">
    <location>
        <begin position="173"/>
        <end position="195"/>
    </location>
</feature>